<dbReference type="Proteomes" id="UP001597549">
    <property type="component" value="Unassembled WGS sequence"/>
</dbReference>
<evidence type="ECO:0000313" key="1">
    <source>
        <dbReference type="EMBL" id="MFD2907520.1"/>
    </source>
</evidence>
<sequence length="192" mass="22398">MNYKKEPYPENVLSLLNNAEVLATEIIEKLNAASCKKINELYYFERDRIKRNEAFFNALGYSPNAYLKTKSKKIINNEFKGLYIFGDEFDGKIIPVYVGISRSVFRRLKQHAWGKKHNECSLAYLKSKNQFEIEEKVISRATITNEDMLPAKTIIQNYKVVLVEVQNDYDLYFLEVALAGIFSTKWNSFKTH</sequence>
<dbReference type="RefSeq" id="WP_379803784.1">
    <property type="nucleotide sequence ID" value="NZ_JBHUOL010000006.1"/>
</dbReference>
<accession>A0ABW5Z599</accession>
<reference evidence="2" key="1">
    <citation type="journal article" date="2019" name="Int. J. Syst. Evol. Microbiol.">
        <title>The Global Catalogue of Microorganisms (GCM) 10K type strain sequencing project: providing services to taxonomists for standard genome sequencing and annotation.</title>
        <authorList>
            <consortium name="The Broad Institute Genomics Platform"/>
            <consortium name="The Broad Institute Genome Sequencing Center for Infectious Disease"/>
            <person name="Wu L."/>
            <person name="Ma J."/>
        </authorList>
    </citation>
    <scope>NUCLEOTIDE SEQUENCE [LARGE SCALE GENOMIC DNA]</scope>
    <source>
        <strain evidence="2">KCTC 52644</strain>
    </source>
</reference>
<comment type="caution">
    <text evidence="1">The sequence shown here is derived from an EMBL/GenBank/DDBJ whole genome shotgun (WGS) entry which is preliminary data.</text>
</comment>
<gene>
    <name evidence="1" type="ORF">ACFSX9_02110</name>
</gene>
<keyword evidence="2" id="KW-1185">Reference proteome</keyword>
<protein>
    <recommendedName>
        <fullName evidence="3">GIY-YIG domain-containing protein</fullName>
    </recommendedName>
</protein>
<evidence type="ECO:0008006" key="3">
    <source>
        <dbReference type="Google" id="ProtNLM"/>
    </source>
</evidence>
<evidence type="ECO:0000313" key="2">
    <source>
        <dbReference type="Proteomes" id="UP001597549"/>
    </source>
</evidence>
<proteinExistence type="predicted"/>
<name>A0ABW5Z599_9FLAO</name>
<dbReference type="EMBL" id="JBHUOL010000006">
    <property type="protein sequence ID" value="MFD2907520.1"/>
    <property type="molecule type" value="Genomic_DNA"/>
</dbReference>
<organism evidence="1 2">
    <name type="scientific">Flavobacterium ardleyense</name>
    <dbReference type="NCBI Taxonomy" id="2038737"/>
    <lineage>
        <taxon>Bacteria</taxon>
        <taxon>Pseudomonadati</taxon>
        <taxon>Bacteroidota</taxon>
        <taxon>Flavobacteriia</taxon>
        <taxon>Flavobacteriales</taxon>
        <taxon>Flavobacteriaceae</taxon>
        <taxon>Flavobacterium</taxon>
    </lineage>
</organism>